<evidence type="ECO:0000259" key="1">
    <source>
        <dbReference type="Pfam" id="PF01636"/>
    </source>
</evidence>
<dbReference type="Gene3D" id="3.90.1200.10">
    <property type="match status" value="1"/>
</dbReference>
<feature type="domain" description="Aminoglycoside phosphotransferase" evidence="1">
    <location>
        <begin position="47"/>
        <end position="264"/>
    </location>
</feature>
<dbReference type="PANTHER" id="PTHR40086">
    <property type="entry name" value="PHOSPHOTRANSFERASE YTMP-RELATED"/>
    <property type="match status" value="1"/>
</dbReference>
<keyword evidence="3" id="KW-1185">Reference proteome</keyword>
<name>A0A2P8QDT4_9ACTN</name>
<dbReference type="InterPro" id="IPR052077">
    <property type="entry name" value="CcrZ_PhaseVar_Mediator"/>
</dbReference>
<dbReference type="Pfam" id="PF01636">
    <property type="entry name" value="APH"/>
    <property type="match status" value="1"/>
</dbReference>
<dbReference type="InterPro" id="IPR011009">
    <property type="entry name" value="Kinase-like_dom_sf"/>
</dbReference>
<dbReference type="InterPro" id="IPR002575">
    <property type="entry name" value="Aminoglycoside_PTrfase"/>
</dbReference>
<dbReference type="Proteomes" id="UP000240429">
    <property type="component" value="Unassembled WGS sequence"/>
</dbReference>
<evidence type="ECO:0000313" key="3">
    <source>
        <dbReference type="Proteomes" id="UP000240429"/>
    </source>
</evidence>
<dbReference type="RefSeq" id="WP_107015275.1">
    <property type="nucleotide sequence ID" value="NZ_KZ679039.1"/>
</dbReference>
<proteinExistence type="predicted"/>
<protein>
    <recommendedName>
        <fullName evidence="1">Aminoglycoside phosphotransferase domain-containing protein</fullName>
    </recommendedName>
</protein>
<evidence type="ECO:0000313" key="2">
    <source>
        <dbReference type="EMBL" id="PSM44394.1"/>
    </source>
</evidence>
<organism evidence="2 3">
    <name type="scientific">Streptomyces dioscori</name>
    <dbReference type="NCBI Taxonomy" id="2109333"/>
    <lineage>
        <taxon>Bacteria</taxon>
        <taxon>Bacillati</taxon>
        <taxon>Actinomycetota</taxon>
        <taxon>Actinomycetes</taxon>
        <taxon>Kitasatosporales</taxon>
        <taxon>Streptomycetaceae</taxon>
        <taxon>Streptomyces</taxon>
        <taxon>Streptomyces aurantiacus group</taxon>
    </lineage>
</organism>
<sequence>MFSPQPRGARQSLVRLFAEARRGGRDGLVVSGHHNTNRIAHLRQPLAFLLGAESGKVLAKFRTPLPTVEVVPRIWRRESEVLRAVAAHVGDVPRCLADFDTWSLHGYLDGRALADENPTGQLGSARLLELAEFFAGLAGVPAGELPPLPEDWPREGDSRGFLAWLARFAEQDVHQSNRPRFGRLFDAVGIPSDAVDRFMNAVPRLTERPFSLLHTDVHRANVVVVSGPEAEHLSVIDWELALYGDPLHDLATHLVRMNYDKTEQDLMTLMWTDAMRRAGHEDMTDGMDADLPVYLGFEYAQSVFPDVMRAALALPGHPGEADLTEAAERVARALRRAREPLGLTEKVPDIQEVSEALLKWHAEDGTTH</sequence>
<gene>
    <name evidence="2" type="ORF">C6Y14_04975</name>
</gene>
<dbReference type="AlphaFoldDB" id="A0A2P8QDT4"/>
<dbReference type="EMBL" id="PYBJ01000002">
    <property type="protein sequence ID" value="PSM44394.1"/>
    <property type="molecule type" value="Genomic_DNA"/>
</dbReference>
<accession>A0A2P8QDT4</accession>
<dbReference type="OrthoDB" id="3454210at2"/>
<dbReference type="PANTHER" id="PTHR40086:SF1">
    <property type="entry name" value="CELL CYCLE REGULATOR CCRZ"/>
    <property type="match status" value="1"/>
</dbReference>
<dbReference type="SUPFAM" id="SSF56112">
    <property type="entry name" value="Protein kinase-like (PK-like)"/>
    <property type="match status" value="1"/>
</dbReference>
<comment type="caution">
    <text evidence="2">The sequence shown here is derived from an EMBL/GenBank/DDBJ whole genome shotgun (WGS) entry which is preliminary data.</text>
</comment>
<reference evidence="2 3" key="1">
    <citation type="submission" date="2018-03" db="EMBL/GenBank/DDBJ databases">
        <title>Streptomyces dioscori sp. nov., a novel endophytic actinobacterium isolated from bulbil of Dioscorea bulbifera L.</title>
        <authorList>
            <person name="Zhikuan W."/>
        </authorList>
    </citation>
    <scope>NUCLEOTIDE SEQUENCE [LARGE SCALE GENOMIC DNA]</scope>
    <source>
        <strain evidence="2 3">A217</strain>
    </source>
</reference>